<evidence type="ECO:0000259" key="1">
    <source>
        <dbReference type="PROSITE" id="PS50879"/>
    </source>
</evidence>
<dbReference type="STRING" id="135826.KP77_20890"/>
<dbReference type="PANTHER" id="PTHR47723">
    <property type="entry name" value="OS05G0353850 PROTEIN"/>
    <property type="match status" value="1"/>
</dbReference>
<sequence length="133" mass="15175">MIELFIDGASAGNPGISGAGVFIKNGKNSHQLSFPLPEMSNHEAEYEALLLGLEKCLPYKDQIISCKTDSQAVFQAVEKRYIKNKKYAHYLERMNQLLDQFDLFFIKWIPGKENHVADKLARQAIQVQKDKNF</sequence>
<dbReference type="InterPro" id="IPR036397">
    <property type="entry name" value="RNaseH_sf"/>
</dbReference>
<dbReference type="Pfam" id="PF13456">
    <property type="entry name" value="RVT_3"/>
    <property type="match status" value="1"/>
</dbReference>
<dbReference type="PROSITE" id="PS50879">
    <property type="entry name" value="RNASE_H_1"/>
    <property type="match status" value="1"/>
</dbReference>
<dbReference type="GO" id="GO:0004523">
    <property type="term" value="F:RNA-DNA hybrid ribonuclease activity"/>
    <property type="evidence" value="ECO:0007669"/>
    <property type="project" value="UniProtKB-EC"/>
</dbReference>
<dbReference type="InterPro" id="IPR002156">
    <property type="entry name" value="RNaseH_domain"/>
</dbReference>
<keyword evidence="2" id="KW-0378">Hydrolase</keyword>
<keyword evidence="3" id="KW-1185">Reference proteome</keyword>
<protein>
    <submittedName>
        <fullName evidence="2">Ribonuclease H</fullName>
        <ecNumber evidence="2">3.1.26.4</ecNumber>
    </submittedName>
</protein>
<dbReference type="PATRIC" id="fig|135826.4.peg.2084"/>
<dbReference type="RefSeq" id="WP_041122659.1">
    <property type="nucleotide sequence ID" value="NZ_JXRQ01000018.1"/>
</dbReference>
<dbReference type="PANTHER" id="PTHR47723:SF19">
    <property type="entry name" value="POLYNUCLEOTIDYL TRANSFERASE, RIBONUCLEASE H-LIKE SUPERFAMILY PROTEIN"/>
    <property type="match status" value="1"/>
</dbReference>
<reference evidence="2 3" key="1">
    <citation type="submission" date="2015-01" db="EMBL/GenBank/DDBJ databases">
        <title>Genome sequence of Jeotgalibacillus alimentarius.</title>
        <authorList>
            <person name="Goh K.M."/>
            <person name="Chan K.-G."/>
            <person name="Yaakop A.S."/>
            <person name="Ee R."/>
            <person name="Gan H.M."/>
            <person name="Chan C.S."/>
        </authorList>
    </citation>
    <scope>NUCLEOTIDE SEQUENCE [LARGE SCALE GENOMIC DNA]</scope>
    <source>
        <strain evidence="2 3">YKJ-13</strain>
    </source>
</reference>
<evidence type="ECO:0000313" key="2">
    <source>
        <dbReference type="EMBL" id="KIL48878.1"/>
    </source>
</evidence>
<dbReference type="CDD" id="cd09279">
    <property type="entry name" value="RNase_HI_like"/>
    <property type="match status" value="1"/>
</dbReference>
<dbReference type="OrthoDB" id="7845843at2"/>
<dbReference type="SUPFAM" id="SSF53098">
    <property type="entry name" value="Ribonuclease H-like"/>
    <property type="match status" value="1"/>
</dbReference>
<comment type="caution">
    <text evidence="2">The sequence shown here is derived from an EMBL/GenBank/DDBJ whole genome shotgun (WGS) entry which is preliminary data.</text>
</comment>
<dbReference type="InterPro" id="IPR053151">
    <property type="entry name" value="RNase_H-like"/>
</dbReference>
<dbReference type="GO" id="GO:0003676">
    <property type="term" value="F:nucleic acid binding"/>
    <property type="evidence" value="ECO:0007669"/>
    <property type="project" value="InterPro"/>
</dbReference>
<dbReference type="AlphaFoldDB" id="A0A0C2VY38"/>
<dbReference type="Gene3D" id="3.30.420.10">
    <property type="entry name" value="Ribonuclease H-like superfamily/Ribonuclease H"/>
    <property type="match status" value="1"/>
</dbReference>
<dbReference type="EMBL" id="JXRQ01000018">
    <property type="protein sequence ID" value="KIL48878.1"/>
    <property type="molecule type" value="Genomic_DNA"/>
</dbReference>
<organism evidence="2 3">
    <name type="scientific">Jeotgalibacillus alimentarius</name>
    <dbReference type="NCBI Taxonomy" id="135826"/>
    <lineage>
        <taxon>Bacteria</taxon>
        <taxon>Bacillati</taxon>
        <taxon>Bacillota</taxon>
        <taxon>Bacilli</taxon>
        <taxon>Bacillales</taxon>
        <taxon>Caryophanaceae</taxon>
        <taxon>Jeotgalibacillus</taxon>
    </lineage>
</organism>
<dbReference type="EC" id="3.1.26.4" evidence="2"/>
<accession>A0A0C2VY38</accession>
<proteinExistence type="predicted"/>
<gene>
    <name evidence="2" type="ORF">KP77_20890</name>
</gene>
<name>A0A0C2VY38_9BACL</name>
<evidence type="ECO:0000313" key="3">
    <source>
        <dbReference type="Proteomes" id="UP000031950"/>
    </source>
</evidence>
<dbReference type="InterPro" id="IPR012337">
    <property type="entry name" value="RNaseH-like_sf"/>
</dbReference>
<dbReference type="Proteomes" id="UP000031950">
    <property type="component" value="Unassembled WGS sequence"/>
</dbReference>
<feature type="domain" description="RNase H type-1" evidence="1">
    <location>
        <begin position="1"/>
        <end position="126"/>
    </location>
</feature>